<evidence type="ECO:0000256" key="5">
    <source>
        <dbReference type="ARBA" id="ARBA00023065"/>
    </source>
</evidence>
<dbReference type="SUPFAM" id="SSF51344">
    <property type="entry name" value="Epsilon subunit of F1F0-ATP synthase N-terminal domain"/>
    <property type="match status" value="1"/>
</dbReference>
<evidence type="ECO:0000259" key="10">
    <source>
        <dbReference type="Pfam" id="PF02823"/>
    </source>
</evidence>
<evidence type="ECO:0000256" key="6">
    <source>
        <dbReference type="ARBA" id="ARBA00023136"/>
    </source>
</evidence>
<evidence type="ECO:0000256" key="4">
    <source>
        <dbReference type="ARBA" id="ARBA00022448"/>
    </source>
</evidence>
<accession>A0ABP9D521</accession>
<evidence type="ECO:0000256" key="8">
    <source>
        <dbReference type="ARBA" id="ARBA00023310"/>
    </source>
</evidence>
<feature type="domain" description="ATP synthase F1 complex delta/epsilon subunit N-terminal" evidence="10">
    <location>
        <begin position="18"/>
        <end position="96"/>
    </location>
</feature>
<dbReference type="Gene3D" id="2.60.15.10">
    <property type="entry name" value="F0F1 ATP synthase delta/epsilon subunit, N-terminal"/>
    <property type="match status" value="1"/>
</dbReference>
<keyword evidence="4 9" id="KW-0813">Transport</keyword>
<dbReference type="NCBIfam" id="TIGR01216">
    <property type="entry name" value="ATP_synt_epsi"/>
    <property type="match status" value="1"/>
</dbReference>
<dbReference type="CDD" id="cd12152">
    <property type="entry name" value="F1-ATPase_delta"/>
    <property type="match status" value="1"/>
</dbReference>
<keyword evidence="5 9" id="KW-0406">Ion transport</keyword>
<gene>
    <name evidence="11" type="ORF">GCM10023331_14240</name>
</gene>
<comment type="caution">
    <text evidence="11">The sequence shown here is derived from an EMBL/GenBank/DDBJ whole genome shotgun (WGS) entry which is preliminary data.</text>
</comment>
<dbReference type="InterPro" id="IPR001469">
    <property type="entry name" value="ATP_synth_F1_dsu/esu"/>
</dbReference>
<comment type="function">
    <text evidence="1">Produces ATP from ADP in the presence of a proton gradient across the membrane.</text>
</comment>
<evidence type="ECO:0000256" key="2">
    <source>
        <dbReference type="ARBA" id="ARBA00004184"/>
    </source>
</evidence>
<organism evidence="11 12">
    <name type="scientific">Algivirga pacifica</name>
    <dbReference type="NCBI Taxonomy" id="1162670"/>
    <lineage>
        <taxon>Bacteria</taxon>
        <taxon>Pseudomonadati</taxon>
        <taxon>Bacteroidota</taxon>
        <taxon>Cytophagia</taxon>
        <taxon>Cytophagales</taxon>
        <taxon>Flammeovirgaceae</taxon>
        <taxon>Algivirga</taxon>
    </lineage>
</organism>
<evidence type="ECO:0000256" key="1">
    <source>
        <dbReference type="ARBA" id="ARBA00003543"/>
    </source>
</evidence>
<dbReference type="InterPro" id="IPR020546">
    <property type="entry name" value="ATP_synth_F1_dsu/esu_N"/>
</dbReference>
<dbReference type="EMBL" id="BAABJX010000022">
    <property type="protein sequence ID" value="GAA4830134.1"/>
    <property type="molecule type" value="Genomic_DNA"/>
</dbReference>
<protein>
    <recommendedName>
        <fullName evidence="10">ATP synthase F1 complex delta/epsilon subunit N-terminal domain-containing protein</fullName>
    </recommendedName>
</protein>
<dbReference type="Pfam" id="PF02823">
    <property type="entry name" value="ATP-synt_DE_N"/>
    <property type="match status" value="1"/>
</dbReference>
<evidence type="ECO:0000313" key="11">
    <source>
        <dbReference type="EMBL" id="GAA4830134.1"/>
    </source>
</evidence>
<comment type="similarity">
    <text evidence="3 9">Belongs to the ATPase epsilon chain family.</text>
</comment>
<keyword evidence="8 9" id="KW-0066">ATP synthesis</keyword>
<evidence type="ECO:0000256" key="7">
    <source>
        <dbReference type="ARBA" id="ARBA00023196"/>
    </source>
</evidence>
<comment type="subunit">
    <text evidence="9">F-type ATPases have 2 components, CF(1) - the catalytic core - and CF(0) - the membrane proton channel. CF(1) has five subunits: alpha(3), beta(3), gamma(1), delta(1), epsilon(1). CF(0) has three main subunits: a, b and c.</text>
</comment>
<dbReference type="PANTHER" id="PTHR13822:SF10">
    <property type="entry name" value="ATP SYNTHASE EPSILON CHAIN, CHLOROPLASTIC"/>
    <property type="match status" value="1"/>
</dbReference>
<evidence type="ECO:0000313" key="12">
    <source>
        <dbReference type="Proteomes" id="UP001500298"/>
    </source>
</evidence>
<sequence>MSSEHIATHFSSINNDIMYLELITPDTKAFEGEVQSVKVPGIEGEFEMLNNHADIISALEKGDLRIVTANGEEKTFVVDGGTVELINNKITVLAEAIL</sequence>
<keyword evidence="6" id="KW-0472">Membrane</keyword>
<dbReference type="Proteomes" id="UP001500298">
    <property type="component" value="Unassembled WGS sequence"/>
</dbReference>
<proteinExistence type="inferred from homology"/>
<keyword evidence="7 9" id="KW-0139">CF(1)</keyword>
<comment type="subcellular location">
    <subcellularLocation>
        <location evidence="2">Endomembrane system</location>
        <topology evidence="2">Peripheral membrane protein</topology>
    </subcellularLocation>
</comment>
<dbReference type="InterPro" id="IPR036771">
    <property type="entry name" value="ATPsynth_dsu/esu_N"/>
</dbReference>
<name>A0ABP9D521_9BACT</name>
<keyword evidence="12" id="KW-1185">Reference proteome</keyword>
<reference evidence="12" key="1">
    <citation type="journal article" date="2019" name="Int. J. Syst. Evol. Microbiol.">
        <title>The Global Catalogue of Microorganisms (GCM) 10K type strain sequencing project: providing services to taxonomists for standard genome sequencing and annotation.</title>
        <authorList>
            <consortium name="The Broad Institute Genomics Platform"/>
            <consortium name="The Broad Institute Genome Sequencing Center for Infectious Disease"/>
            <person name="Wu L."/>
            <person name="Ma J."/>
        </authorList>
    </citation>
    <scope>NUCLEOTIDE SEQUENCE [LARGE SCALE GENOMIC DNA]</scope>
    <source>
        <strain evidence="12">JCM 18326</strain>
    </source>
</reference>
<evidence type="ECO:0000256" key="9">
    <source>
        <dbReference type="RuleBase" id="RU003656"/>
    </source>
</evidence>
<evidence type="ECO:0000256" key="3">
    <source>
        <dbReference type="ARBA" id="ARBA00005712"/>
    </source>
</evidence>
<dbReference type="PANTHER" id="PTHR13822">
    <property type="entry name" value="ATP SYNTHASE DELTA/EPSILON CHAIN"/>
    <property type="match status" value="1"/>
</dbReference>